<evidence type="ECO:0000256" key="1">
    <source>
        <dbReference type="SAM" id="MobiDB-lite"/>
    </source>
</evidence>
<organism evidence="2 3">
    <name type="scientific">Actinokineospora bangkokensis</name>
    <dbReference type="NCBI Taxonomy" id="1193682"/>
    <lineage>
        <taxon>Bacteria</taxon>
        <taxon>Bacillati</taxon>
        <taxon>Actinomycetota</taxon>
        <taxon>Actinomycetes</taxon>
        <taxon>Pseudonocardiales</taxon>
        <taxon>Pseudonocardiaceae</taxon>
        <taxon>Actinokineospora</taxon>
    </lineage>
</organism>
<dbReference type="EMBL" id="MKQR01000026">
    <property type="protein sequence ID" value="OLR90811.1"/>
    <property type="molecule type" value="Genomic_DNA"/>
</dbReference>
<evidence type="ECO:0000313" key="2">
    <source>
        <dbReference type="EMBL" id="OLR90811.1"/>
    </source>
</evidence>
<comment type="caution">
    <text evidence="2">The sequence shown here is derived from an EMBL/GenBank/DDBJ whole genome shotgun (WGS) entry which is preliminary data.</text>
</comment>
<dbReference type="OrthoDB" id="5184166at2"/>
<name>A0A1Q9LFK2_9PSEU</name>
<dbReference type="AlphaFoldDB" id="A0A1Q9LFK2"/>
<dbReference type="STRING" id="1193682.BJP25_30030"/>
<accession>A0A1Q9LFK2</accession>
<gene>
    <name evidence="2" type="ORF">BJP25_30030</name>
</gene>
<proteinExistence type="predicted"/>
<dbReference type="RefSeq" id="WP_075977482.1">
    <property type="nucleotide sequence ID" value="NZ_MKQR01000026.1"/>
</dbReference>
<evidence type="ECO:0000313" key="3">
    <source>
        <dbReference type="Proteomes" id="UP000186040"/>
    </source>
</evidence>
<sequence length="114" mass="12919">MPFPSFGRNKSDAKQSDGTNPGRHRTPLRDQEQEEVPDNDLEDYLAALAPDSDPESTGAGRRFGSAEVHQLRLPLAANEQLREVAAYRNTSPMALAQEWVMQRLEWEIQQIRES</sequence>
<feature type="compositionally biased region" description="Acidic residues" evidence="1">
    <location>
        <begin position="32"/>
        <end position="43"/>
    </location>
</feature>
<protein>
    <submittedName>
        <fullName evidence="2">Uncharacterized protein</fullName>
    </submittedName>
</protein>
<dbReference type="Proteomes" id="UP000186040">
    <property type="component" value="Unassembled WGS sequence"/>
</dbReference>
<reference evidence="2 3" key="1">
    <citation type="submission" date="2016-10" db="EMBL/GenBank/DDBJ databases">
        <title>The Draft Genome Sequence of Actinokineospora bangkokensis 44EHWT reveals the biosynthetic pathway of antifungal compounds Thailandins with unusual extender unit butylmalonyl-CoA.</title>
        <authorList>
            <person name="Greule A."/>
            <person name="Intra B."/>
            <person name="Flemming S."/>
            <person name="Rommel M.G."/>
            <person name="Panbangred W."/>
            <person name="Bechthold A."/>
        </authorList>
    </citation>
    <scope>NUCLEOTIDE SEQUENCE [LARGE SCALE GENOMIC DNA]</scope>
    <source>
        <strain evidence="2 3">44EHW</strain>
    </source>
</reference>
<feature type="region of interest" description="Disordered" evidence="1">
    <location>
        <begin position="1"/>
        <end position="65"/>
    </location>
</feature>
<keyword evidence="3" id="KW-1185">Reference proteome</keyword>